<dbReference type="Proteomes" id="UP001518976">
    <property type="component" value="Unassembled WGS sequence"/>
</dbReference>
<evidence type="ECO:0000313" key="3">
    <source>
        <dbReference type="Proteomes" id="UP001518976"/>
    </source>
</evidence>
<gene>
    <name evidence="2" type="ORF">JW592_09315</name>
</gene>
<dbReference type="RefSeq" id="WP_209264470.1">
    <property type="nucleotide sequence ID" value="NZ_JAFFZN010000006.1"/>
</dbReference>
<accession>A0ABS3WRA4</accession>
<organism evidence="2 3">
    <name type="scientific">Streptomyces spirodelae</name>
    <dbReference type="NCBI Taxonomy" id="2812904"/>
    <lineage>
        <taxon>Bacteria</taxon>
        <taxon>Bacillati</taxon>
        <taxon>Actinomycetota</taxon>
        <taxon>Actinomycetes</taxon>
        <taxon>Kitasatosporales</taxon>
        <taxon>Streptomycetaceae</taxon>
        <taxon>Streptomyces</taxon>
    </lineage>
</organism>
<feature type="region of interest" description="Disordered" evidence="1">
    <location>
        <begin position="115"/>
        <end position="135"/>
    </location>
</feature>
<dbReference type="EMBL" id="JAFFZN010000006">
    <property type="protein sequence ID" value="MBO8185660.1"/>
    <property type="molecule type" value="Genomic_DNA"/>
</dbReference>
<protein>
    <recommendedName>
        <fullName evidence="4">Secreted protein</fullName>
    </recommendedName>
</protein>
<sequence length="155" mass="17134">MNGVTGSTVLALVGVLLGTAGTLLGQHLAARVEIRRDQQQRADAERAERKEAILGFLAAAQSAELILDRRDRGLPAPEDPEDEKLHDLWLAKKAVELVCSHETAQAAHDYTDALHKHMRSSSPQSGRPPAKRERRYAFMEAARDALEGGRPRLRR</sequence>
<proteinExistence type="predicted"/>
<name>A0ABS3WRA4_9ACTN</name>
<comment type="caution">
    <text evidence="2">The sequence shown here is derived from an EMBL/GenBank/DDBJ whole genome shotgun (WGS) entry which is preliminary data.</text>
</comment>
<reference evidence="2 3" key="1">
    <citation type="submission" date="2021-02" db="EMBL/GenBank/DDBJ databases">
        <title>Streptomyces spirodelae sp. nov., isolated from duckweed.</title>
        <authorList>
            <person name="Saimee Y."/>
            <person name="Duangmal K."/>
        </authorList>
    </citation>
    <scope>NUCLEOTIDE SEQUENCE [LARGE SCALE GENOMIC DNA]</scope>
    <source>
        <strain evidence="2 3">DW4-2</strain>
    </source>
</reference>
<evidence type="ECO:0000313" key="2">
    <source>
        <dbReference type="EMBL" id="MBO8185660.1"/>
    </source>
</evidence>
<keyword evidence="3" id="KW-1185">Reference proteome</keyword>
<evidence type="ECO:0000256" key="1">
    <source>
        <dbReference type="SAM" id="MobiDB-lite"/>
    </source>
</evidence>
<evidence type="ECO:0008006" key="4">
    <source>
        <dbReference type="Google" id="ProtNLM"/>
    </source>
</evidence>